<feature type="transmembrane region" description="Helical" evidence="1">
    <location>
        <begin position="75"/>
        <end position="98"/>
    </location>
</feature>
<feature type="transmembrane region" description="Helical" evidence="1">
    <location>
        <begin position="119"/>
        <end position="139"/>
    </location>
</feature>
<reference evidence="2" key="1">
    <citation type="submission" date="2020-05" db="EMBL/GenBank/DDBJ databases">
        <authorList>
            <person name="Chiriac C."/>
            <person name="Salcher M."/>
            <person name="Ghai R."/>
            <person name="Kavagutti S V."/>
        </authorList>
    </citation>
    <scope>NUCLEOTIDE SEQUENCE</scope>
</reference>
<feature type="transmembrane region" description="Helical" evidence="1">
    <location>
        <begin position="145"/>
        <end position="162"/>
    </location>
</feature>
<gene>
    <name evidence="2" type="ORF">UFOPK2925_00487</name>
</gene>
<dbReference type="EMBL" id="CAEZZU010000050">
    <property type="protein sequence ID" value="CAB4775051.1"/>
    <property type="molecule type" value="Genomic_DNA"/>
</dbReference>
<evidence type="ECO:0000256" key="1">
    <source>
        <dbReference type="SAM" id="Phobius"/>
    </source>
</evidence>
<feature type="transmembrane region" description="Helical" evidence="1">
    <location>
        <begin position="6"/>
        <end position="25"/>
    </location>
</feature>
<accession>A0A6J6VRA6</accession>
<keyword evidence="1" id="KW-0472">Membrane</keyword>
<keyword evidence="1" id="KW-1133">Transmembrane helix</keyword>
<protein>
    <submittedName>
        <fullName evidence="2">Unannotated protein</fullName>
    </submittedName>
</protein>
<feature type="transmembrane region" description="Helical" evidence="1">
    <location>
        <begin position="174"/>
        <end position="197"/>
    </location>
</feature>
<name>A0A6J6VRA6_9ZZZZ</name>
<sequence>MTLLIALMLGFLAVRLMVASAVELSESKVLTRNNYRDRRVVTASGLLILAAVLFIEAGRSALGAFGLGIEPGVNIARTLVLFCAFGFAMLGFIDDALGGEDRGFRGHMRALRDGRVTTGLLKIGGGAALAFVLAAQPGFVTGKRLVADALLIALCANLGNLLDRAPGRVIKVALLAWIPLAFIAGTGPVGVAVAPVIGAAAGMLPDDLRERSMLGDTGANLIGGVIGLMAVFTLGRGARTGVLVALIVLNLASEVISFSKIIEKVPPLRYLDRLGRVA</sequence>
<feature type="transmembrane region" description="Helical" evidence="1">
    <location>
        <begin position="242"/>
        <end position="262"/>
    </location>
</feature>
<feature type="transmembrane region" description="Helical" evidence="1">
    <location>
        <begin position="217"/>
        <end position="235"/>
    </location>
</feature>
<proteinExistence type="predicted"/>
<keyword evidence="1" id="KW-0812">Transmembrane</keyword>
<dbReference type="AlphaFoldDB" id="A0A6J6VRA6"/>
<feature type="transmembrane region" description="Helical" evidence="1">
    <location>
        <begin position="46"/>
        <end position="69"/>
    </location>
</feature>
<organism evidence="2">
    <name type="scientific">freshwater metagenome</name>
    <dbReference type="NCBI Taxonomy" id="449393"/>
    <lineage>
        <taxon>unclassified sequences</taxon>
        <taxon>metagenomes</taxon>
        <taxon>ecological metagenomes</taxon>
    </lineage>
</organism>
<evidence type="ECO:0000313" key="2">
    <source>
        <dbReference type="EMBL" id="CAB4775051.1"/>
    </source>
</evidence>